<dbReference type="PANTHER" id="PTHR24024:SF18">
    <property type="entry name" value="SHORT-CHAIN COLLAGEN C4-LIKE"/>
    <property type="match status" value="1"/>
</dbReference>
<dbReference type="GO" id="GO:0005615">
    <property type="term" value="C:extracellular space"/>
    <property type="evidence" value="ECO:0007669"/>
    <property type="project" value="TreeGrafter"/>
</dbReference>
<keyword evidence="1" id="KW-0812">Transmembrane</keyword>
<gene>
    <name evidence="2" type="ORF">AM593_05255</name>
</gene>
<feature type="transmembrane region" description="Helical" evidence="1">
    <location>
        <begin position="33"/>
        <end position="52"/>
    </location>
</feature>
<feature type="non-terminal residue" evidence="2">
    <location>
        <position position="1"/>
    </location>
</feature>
<dbReference type="PANTHER" id="PTHR24024">
    <property type="entry name" value="PULMONARY SURFACTANT-ASSOCIATED PROTEIN A"/>
    <property type="match status" value="1"/>
</dbReference>
<accession>A0A3L5TSV5</accession>
<dbReference type="InterPro" id="IPR051077">
    <property type="entry name" value="Ca-dependent_lectin"/>
</dbReference>
<keyword evidence="1" id="KW-1133">Transmembrane helix</keyword>
<name>A0A3L5TSV5_MYTGA</name>
<evidence type="ECO:0000256" key="1">
    <source>
        <dbReference type="SAM" id="Phobius"/>
    </source>
</evidence>
<feature type="non-terminal residue" evidence="2">
    <location>
        <position position="247"/>
    </location>
</feature>
<keyword evidence="3" id="KW-1185">Reference proteome</keyword>
<reference evidence="2 3" key="1">
    <citation type="journal article" date="2016" name="PLoS ONE">
        <title>A First Insight into the Genome of the Filter-Feeder Mussel Mytilus galloprovincialis.</title>
        <authorList>
            <person name="Murgarella M."/>
            <person name="Puiu D."/>
            <person name="Novoa B."/>
            <person name="Figueras A."/>
            <person name="Posada D."/>
            <person name="Canchaya C."/>
        </authorList>
    </citation>
    <scope>NUCLEOTIDE SEQUENCE [LARGE SCALE GENOMIC DNA]</scope>
    <source>
        <tissue evidence="2">Muscle</tissue>
    </source>
</reference>
<sequence>MQPVERLGNALFRLLNLLTNRTSCHKKLKAMELLNYILLIMIVFMFSGRPALRTEKSVLELFPEFDNLKQDYQDLKQYYQDIQAKLAVLPSDIGTSYIRWSRNQCPNNRNTELVYSGYAGGGHGNERGSAAEPVCLPKDPDFVKTSGADTGHIYGAEFVSRLFASDCASRDVPCAVCRVKQASSVMMIPGKNRCYTGWNMEYNGYLASNYEKNAAAGSYVCIDIQPEYVSGGSWFSVLKRGNNNQFK</sequence>
<keyword evidence="1" id="KW-0472">Membrane</keyword>
<evidence type="ECO:0000313" key="2">
    <source>
        <dbReference type="EMBL" id="OPL33006.1"/>
    </source>
</evidence>
<dbReference type="EMBL" id="KV585454">
    <property type="protein sequence ID" value="OPL33006.1"/>
    <property type="molecule type" value="Genomic_DNA"/>
</dbReference>
<dbReference type="AlphaFoldDB" id="A0A3L5TSV5"/>
<comment type="caution">
    <text evidence="2">The sequence shown here is derived from an EMBL/GenBank/DDBJ whole genome shotgun (WGS) entry which is preliminary data.</text>
</comment>
<dbReference type="Proteomes" id="UP000266721">
    <property type="component" value="Unassembled WGS sequence"/>
</dbReference>
<protein>
    <submittedName>
        <fullName evidence="2">Uncharacterized protein</fullName>
    </submittedName>
</protein>
<evidence type="ECO:0000313" key="3">
    <source>
        <dbReference type="Proteomes" id="UP000266721"/>
    </source>
</evidence>
<organism evidence="2 3">
    <name type="scientific">Mytilus galloprovincialis</name>
    <name type="common">Mediterranean mussel</name>
    <dbReference type="NCBI Taxonomy" id="29158"/>
    <lineage>
        <taxon>Eukaryota</taxon>
        <taxon>Metazoa</taxon>
        <taxon>Spiralia</taxon>
        <taxon>Lophotrochozoa</taxon>
        <taxon>Mollusca</taxon>
        <taxon>Bivalvia</taxon>
        <taxon>Autobranchia</taxon>
        <taxon>Pteriomorphia</taxon>
        <taxon>Mytilida</taxon>
        <taxon>Mytiloidea</taxon>
        <taxon>Mytilidae</taxon>
        <taxon>Mytilinae</taxon>
        <taxon>Mytilus</taxon>
    </lineage>
</organism>
<proteinExistence type="predicted"/>